<evidence type="ECO:0000313" key="2">
    <source>
        <dbReference type="EMBL" id="OGZ43654.1"/>
    </source>
</evidence>
<comment type="caution">
    <text evidence="2">The sequence shown here is derived from an EMBL/GenBank/DDBJ whole genome shotgun (WGS) entry which is preliminary data.</text>
</comment>
<dbReference type="EMBL" id="MHNI01000004">
    <property type="protein sequence ID" value="OGZ43654.1"/>
    <property type="molecule type" value="Genomic_DNA"/>
</dbReference>
<evidence type="ECO:0000256" key="1">
    <source>
        <dbReference type="SAM" id="MobiDB-lite"/>
    </source>
</evidence>
<dbReference type="Proteomes" id="UP000176700">
    <property type="component" value="Unassembled WGS sequence"/>
</dbReference>
<organism evidence="2 3">
    <name type="scientific">Candidatus Ryanbacteria bacterium RIFCSPHIGHO2_01_45_13</name>
    <dbReference type="NCBI Taxonomy" id="1802112"/>
    <lineage>
        <taxon>Bacteria</taxon>
        <taxon>Candidatus Ryaniibacteriota</taxon>
    </lineage>
</organism>
<sequence length="251" mass="28538">MENFESQQFRDELAKEIKEAPKEERKDILEKAKETSEYWQARTEKIKERQDEEKINDGLGVLMKKKTLYHGSGISGIKTFNKAEEDTVGSGVYFTSEAKDAIGYARLRSEREWNPQRADGAPVIEDSVPTIYESSVENMKLCDLREDENVKKILDGFKKIVKEELKKPDLKWFVQGGLERTIETINGGKIRAGNLKEIAQSNGKLFSDYIKSLGYEGLITLEGGEGGNGNHDTYLIFDPEKAKINQEHKIL</sequence>
<name>A0A1G2FZZ4_9BACT</name>
<accession>A0A1G2FZZ4</accession>
<protein>
    <submittedName>
        <fullName evidence="2">Uncharacterized protein</fullName>
    </submittedName>
</protein>
<proteinExistence type="predicted"/>
<feature type="compositionally biased region" description="Basic and acidic residues" evidence="1">
    <location>
        <begin position="8"/>
        <end position="29"/>
    </location>
</feature>
<dbReference type="AlphaFoldDB" id="A0A1G2FZZ4"/>
<evidence type="ECO:0000313" key="3">
    <source>
        <dbReference type="Proteomes" id="UP000176700"/>
    </source>
</evidence>
<gene>
    <name evidence="2" type="ORF">A2W41_04905</name>
</gene>
<reference evidence="2 3" key="1">
    <citation type="journal article" date="2016" name="Nat. Commun.">
        <title>Thousands of microbial genomes shed light on interconnected biogeochemical processes in an aquifer system.</title>
        <authorList>
            <person name="Anantharaman K."/>
            <person name="Brown C.T."/>
            <person name="Hug L.A."/>
            <person name="Sharon I."/>
            <person name="Castelle C.J."/>
            <person name="Probst A.J."/>
            <person name="Thomas B.C."/>
            <person name="Singh A."/>
            <person name="Wilkins M.J."/>
            <person name="Karaoz U."/>
            <person name="Brodie E.L."/>
            <person name="Williams K.H."/>
            <person name="Hubbard S.S."/>
            <person name="Banfield J.F."/>
        </authorList>
    </citation>
    <scope>NUCLEOTIDE SEQUENCE [LARGE SCALE GENOMIC DNA]</scope>
</reference>
<feature type="region of interest" description="Disordered" evidence="1">
    <location>
        <begin position="1"/>
        <end position="29"/>
    </location>
</feature>